<evidence type="ECO:0000313" key="4">
    <source>
        <dbReference type="Proteomes" id="UP000199438"/>
    </source>
</evidence>
<organism evidence="3 4">
    <name type="scientific">Zunongwangia mangrovi</name>
    <dbReference type="NCBI Taxonomy" id="1334022"/>
    <lineage>
        <taxon>Bacteria</taxon>
        <taxon>Pseudomonadati</taxon>
        <taxon>Bacteroidota</taxon>
        <taxon>Flavobacteriia</taxon>
        <taxon>Flavobacteriales</taxon>
        <taxon>Flavobacteriaceae</taxon>
        <taxon>Zunongwangia</taxon>
    </lineage>
</organism>
<dbReference type="PANTHER" id="PTHR43081:SF1">
    <property type="entry name" value="ADENYLATE CYCLASE, TERMINAL-DIFFERENTIATION SPECIFIC"/>
    <property type="match status" value="1"/>
</dbReference>
<dbReference type="PANTHER" id="PTHR43081">
    <property type="entry name" value="ADENYLATE CYCLASE, TERMINAL-DIFFERENTIATION SPECIFIC-RELATED"/>
    <property type="match status" value="1"/>
</dbReference>
<sequence length="370" mass="42629">MGKYYAVNFYSFSNQYPFLSKIIKQIIFWIFAYGLLFLIIHFTALSVLQAMGRPTDISISGVLTLFLSLGALLGLALGIIDHFLKNYMFRNRSLGFNILVGGVLYFTVLTSIIFLLRYIVIEFISGTFLNQYTEHIIRMNWEYYNVIILSYTLFMTLVLSFINQMTNKFGPGLILPFLLGKFRYPAEENRLFMFLDLKDSTQLAEKLGHLRYSAFIQESFMDINQMVKKYNAQIYQYVGDEIVVSWPLRCFDSSLAIEFFYAVHKRFQHKKEHYLKAYDHVPVFKAGAHQGLVTAVEVGDIKREIAYHGDTLNVASRIEGLCKTYDKLILISGKVNENPKIAENFIVKPLGPQKLEGREVSVDVFCVAEK</sequence>
<dbReference type="RefSeq" id="WP_092539687.1">
    <property type="nucleotide sequence ID" value="NZ_FOKV01000001.1"/>
</dbReference>
<protein>
    <submittedName>
        <fullName evidence="3">Adenylate cyclase</fullName>
    </submittedName>
</protein>
<dbReference type="OrthoDB" id="9768499at2"/>
<keyword evidence="1" id="KW-0812">Transmembrane</keyword>
<gene>
    <name evidence="3" type="ORF">SAMN04487907_101367</name>
</gene>
<dbReference type="InterPro" id="IPR001054">
    <property type="entry name" value="A/G_cyclase"/>
</dbReference>
<dbReference type="STRING" id="1334022.SAMN04487907_101367"/>
<evidence type="ECO:0000259" key="2">
    <source>
        <dbReference type="PROSITE" id="PS50125"/>
    </source>
</evidence>
<reference evidence="4" key="1">
    <citation type="submission" date="2016-10" db="EMBL/GenBank/DDBJ databases">
        <authorList>
            <person name="Varghese N."/>
            <person name="Submissions S."/>
        </authorList>
    </citation>
    <scope>NUCLEOTIDE SEQUENCE [LARGE SCALE GENOMIC DNA]</scope>
    <source>
        <strain evidence="4">DSM 24499</strain>
    </source>
</reference>
<keyword evidence="4" id="KW-1185">Reference proteome</keyword>
<dbReference type="GO" id="GO:0004016">
    <property type="term" value="F:adenylate cyclase activity"/>
    <property type="evidence" value="ECO:0007669"/>
    <property type="project" value="UniProtKB-ARBA"/>
</dbReference>
<dbReference type="Proteomes" id="UP000199438">
    <property type="component" value="Unassembled WGS sequence"/>
</dbReference>
<dbReference type="Gene3D" id="3.30.70.1230">
    <property type="entry name" value="Nucleotide cyclase"/>
    <property type="match status" value="1"/>
</dbReference>
<accession>A0A1I1DIA9</accession>
<keyword evidence="1" id="KW-1133">Transmembrane helix</keyword>
<feature type="transmembrane region" description="Helical" evidence="1">
    <location>
        <begin position="96"/>
        <end position="121"/>
    </location>
</feature>
<feature type="domain" description="Guanylate cyclase" evidence="2">
    <location>
        <begin position="191"/>
        <end position="319"/>
    </location>
</feature>
<dbReference type="CDD" id="cd07302">
    <property type="entry name" value="CHD"/>
    <property type="match status" value="1"/>
</dbReference>
<dbReference type="SUPFAM" id="SSF55073">
    <property type="entry name" value="Nucleotide cyclase"/>
    <property type="match status" value="1"/>
</dbReference>
<evidence type="ECO:0000313" key="3">
    <source>
        <dbReference type="EMBL" id="SFB74166.1"/>
    </source>
</evidence>
<feature type="transmembrane region" description="Helical" evidence="1">
    <location>
        <begin position="141"/>
        <end position="162"/>
    </location>
</feature>
<dbReference type="AlphaFoldDB" id="A0A1I1DIA9"/>
<feature type="transmembrane region" description="Helical" evidence="1">
    <location>
        <begin position="57"/>
        <end position="84"/>
    </location>
</feature>
<proteinExistence type="predicted"/>
<dbReference type="InterPro" id="IPR050697">
    <property type="entry name" value="Adenylyl/Guanylyl_Cyclase_3/4"/>
</dbReference>
<name>A0A1I1DIA9_9FLAO</name>
<feature type="transmembrane region" description="Helical" evidence="1">
    <location>
        <begin position="26"/>
        <end position="51"/>
    </location>
</feature>
<dbReference type="EMBL" id="FOKV01000001">
    <property type="protein sequence ID" value="SFB74166.1"/>
    <property type="molecule type" value="Genomic_DNA"/>
</dbReference>
<dbReference type="PROSITE" id="PS50125">
    <property type="entry name" value="GUANYLATE_CYCLASE_2"/>
    <property type="match status" value="1"/>
</dbReference>
<keyword evidence="1" id="KW-0472">Membrane</keyword>
<dbReference type="GO" id="GO:0035556">
    <property type="term" value="P:intracellular signal transduction"/>
    <property type="evidence" value="ECO:0007669"/>
    <property type="project" value="InterPro"/>
</dbReference>
<dbReference type="GO" id="GO:0009190">
    <property type="term" value="P:cyclic nucleotide biosynthetic process"/>
    <property type="evidence" value="ECO:0007669"/>
    <property type="project" value="InterPro"/>
</dbReference>
<dbReference type="InterPro" id="IPR029787">
    <property type="entry name" value="Nucleotide_cyclase"/>
</dbReference>
<dbReference type="Pfam" id="PF00211">
    <property type="entry name" value="Guanylate_cyc"/>
    <property type="match status" value="1"/>
</dbReference>
<evidence type="ECO:0000256" key="1">
    <source>
        <dbReference type="SAM" id="Phobius"/>
    </source>
</evidence>